<dbReference type="NCBIfam" id="NF040586">
    <property type="entry name" value="FxSxx_TPR"/>
    <property type="match status" value="1"/>
</dbReference>
<keyword evidence="4" id="KW-0175">Coiled coil</keyword>
<dbReference type="Pfam" id="PF13374">
    <property type="entry name" value="TPR_10"/>
    <property type="match status" value="5"/>
</dbReference>
<dbReference type="Pfam" id="PF00931">
    <property type="entry name" value="NB-ARC"/>
    <property type="match status" value="1"/>
</dbReference>
<dbReference type="InterPro" id="IPR011990">
    <property type="entry name" value="TPR-like_helical_dom_sf"/>
</dbReference>
<evidence type="ECO:0000256" key="4">
    <source>
        <dbReference type="SAM" id="Coils"/>
    </source>
</evidence>
<proteinExistence type="predicted"/>
<keyword evidence="1" id="KW-0677">Repeat</keyword>
<feature type="domain" description="DUF7779" evidence="6">
    <location>
        <begin position="383"/>
        <end position="466"/>
    </location>
</feature>
<evidence type="ECO:0000256" key="3">
    <source>
        <dbReference type="PROSITE-ProRule" id="PRU00339"/>
    </source>
</evidence>
<dbReference type="PRINTS" id="PR00381">
    <property type="entry name" value="KINESINLIGHT"/>
</dbReference>
<dbReference type="InterPro" id="IPR002182">
    <property type="entry name" value="NB-ARC"/>
</dbReference>
<evidence type="ECO:0000313" key="8">
    <source>
        <dbReference type="Proteomes" id="UP000320551"/>
    </source>
</evidence>
<sequence length="1217" mass="140603">MNEPIETLTNSGIAKIIDDWKEFKNKDHLPSLLDTRSYKNTSDSQLKQLQEKLEFCITGGRSIQDPTERNQVQWIAREIGDYIFGLYGIYVSTTILPLAEQDQNFYVPSAEQDQNFYVPYPRNPYFTGQDGELDDIYSFFFSSKNSSNVRSLALVGMGGSGKTQLAIEYAYRYSKQYSAIYWLQADDIGLFFLSVSELAEKLIPDECKDINPEVIANKLKSHLEEQQSGWLLIVDNADDFSIVKKYLPRSGKGDILITTRSSQIDPAIHQILISTFLPDESKLLLLRRAKQLKEITDFTQLDPSENKAAEELTLQLGGLPLAIDQAGAYIGKENITVEKYLTRYRDTERGKKLRQTRGKLSGEHTSSSTTYTLALEQVAFRDEEAAELIRICAFLAPESIPKRIFTENPDIWEGSLATRLHKPLGFDELRQEATRYSLIQWDSKKELLSIHAVVQQVIRDELSQEEKQSYIKKVILAVNAIFPKEIEIRFASQEILRSCDRLSSQARKVLSWTEDYSITDLAIGNLMNKYSYYLIARSRYKDANDVCERAVKFWRDRSTSQDLSAENLKEIYLGLASSLNNHAELLHAQGNYRGARLLFEEALGIREYNLSSGDRDYFWVGQSLHNLARLEGDFGNYLTAEELFDKALKINKTTQRDDLRFLLARSYNDLAKLYRLKANFSEANLNCKKALTINREIFGKDHPYIASNLDNLGDIYKDQSRYQEAETKYLQALELRTNYFRGEYYPAIADSYTSLARLYQALGDYEREREDHDKAESHYNKAKTHYDDALKILKKLFNDAHPDIGSSYSNLALLYRRLGFDDESSRSYEKARESLSVLSEDHPALATIYNNSAIFHYEQKQYEKSEDFYKKALTLYKNTLSPDHPLVAICYGNLASLYQEQGRYEKIDRNIARNLENLAIFYQEGGRYEQAEPLFKQSLELSKQLLGEDDLDIADSLDNLASLYQEWGQYEEAEPLFKQSLELSKRRLGEDDPDIAYSLDNLASLYQDWERYEEAEPLFKQSLALREQLLGEDDPDIAYSLDNLALLYQDWERYEEAEPLFKQSLELSKRRLGEDDPDIAYSLDNLASLYQDWGRYEDAEPLFKQSLALREQLLGEDDLDIAYSLDNLASLYQDWERYEEAEPLFKQSLALREQLLGEDDLDIAYSLDNLASLYQNLERYEEATESLTRLLSILERSFGSEEPYIISLKDRLNKVRK</sequence>
<feature type="repeat" description="TPR" evidence="3">
    <location>
        <begin position="912"/>
        <end position="945"/>
    </location>
</feature>
<feature type="repeat" description="TPR" evidence="3">
    <location>
        <begin position="1164"/>
        <end position="1197"/>
    </location>
</feature>
<dbReference type="SMART" id="SM00028">
    <property type="entry name" value="TPR"/>
    <property type="match status" value="14"/>
</dbReference>
<dbReference type="PANTHER" id="PTHR45641:SF19">
    <property type="entry name" value="NEPHROCYSTIN-3"/>
    <property type="match status" value="1"/>
</dbReference>
<reference evidence="7 8" key="1">
    <citation type="submission" date="2019-01" db="EMBL/GenBank/DDBJ databases">
        <title>Coherence of Microcystis species and biogeography revealed through population genomics.</title>
        <authorList>
            <person name="Perez-Carrascal O.M."/>
            <person name="Terrat Y."/>
            <person name="Giani A."/>
            <person name="Fortin N."/>
            <person name="Tromas N."/>
            <person name="Shapiro B.J."/>
        </authorList>
    </citation>
    <scope>NUCLEOTIDE SEQUENCE [LARGE SCALE GENOMIC DNA]</scope>
    <source>
        <strain evidence="7">Ma_QC_B_20070730_S2</strain>
    </source>
</reference>
<evidence type="ECO:0000256" key="2">
    <source>
        <dbReference type="ARBA" id="ARBA00022803"/>
    </source>
</evidence>
<feature type="repeat" description="TPR" evidence="3">
    <location>
        <begin position="706"/>
        <end position="739"/>
    </location>
</feature>
<dbReference type="InterPro" id="IPR027417">
    <property type="entry name" value="P-loop_NTPase"/>
</dbReference>
<evidence type="ECO:0000313" key="7">
    <source>
        <dbReference type="EMBL" id="TRU21654.1"/>
    </source>
</evidence>
<dbReference type="GO" id="GO:0043531">
    <property type="term" value="F:ADP binding"/>
    <property type="evidence" value="ECO:0007669"/>
    <property type="project" value="InterPro"/>
</dbReference>
<feature type="domain" description="NB-ARC" evidence="5">
    <location>
        <begin position="146"/>
        <end position="280"/>
    </location>
</feature>
<accession>A0A552DHK4</accession>
<dbReference type="Pfam" id="PF13424">
    <property type="entry name" value="TPR_12"/>
    <property type="match status" value="5"/>
</dbReference>
<dbReference type="InterPro" id="IPR056681">
    <property type="entry name" value="DUF7779"/>
</dbReference>
<feature type="repeat" description="TPR" evidence="3">
    <location>
        <begin position="846"/>
        <end position="879"/>
    </location>
</feature>
<keyword evidence="2 3" id="KW-0802">TPR repeat</keyword>
<feature type="repeat" description="TPR" evidence="3">
    <location>
        <begin position="954"/>
        <end position="987"/>
    </location>
</feature>
<dbReference type="InterPro" id="IPR019734">
    <property type="entry name" value="TPR_rpt"/>
</dbReference>
<comment type="caution">
    <text evidence="7">The sequence shown here is derived from an EMBL/GenBank/DDBJ whole genome shotgun (WGS) entry which is preliminary data.</text>
</comment>
<dbReference type="PROSITE" id="PS50005">
    <property type="entry name" value="TPR"/>
    <property type="match status" value="7"/>
</dbReference>
<dbReference type="Gene3D" id="1.25.40.10">
    <property type="entry name" value="Tetratricopeptide repeat domain"/>
    <property type="match status" value="5"/>
</dbReference>
<organism evidence="7 8">
    <name type="scientific">Microcystis aeruginosa Ma_QC_B_20070730_S2</name>
    <dbReference type="NCBI Taxonomy" id="2486256"/>
    <lineage>
        <taxon>Bacteria</taxon>
        <taxon>Bacillati</taxon>
        <taxon>Cyanobacteriota</taxon>
        <taxon>Cyanophyceae</taxon>
        <taxon>Oscillatoriophycideae</taxon>
        <taxon>Chroococcales</taxon>
        <taxon>Microcystaceae</taxon>
        <taxon>Microcystis</taxon>
    </lineage>
</organism>
<feature type="repeat" description="TPR" evidence="3">
    <location>
        <begin position="1080"/>
        <end position="1113"/>
    </location>
</feature>
<evidence type="ECO:0000256" key="1">
    <source>
        <dbReference type="ARBA" id="ARBA00022737"/>
    </source>
</evidence>
<dbReference type="AlphaFoldDB" id="A0A552DHK4"/>
<feature type="coiled-coil region" evidence="4">
    <location>
        <begin position="1170"/>
        <end position="1197"/>
    </location>
</feature>
<evidence type="ECO:0000259" key="6">
    <source>
        <dbReference type="Pfam" id="PF25000"/>
    </source>
</evidence>
<dbReference type="Proteomes" id="UP000320551">
    <property type="component" value="Unassembled WGS sequence"/>
</dbReference>
<dbReference type="Gene3D" id="3.40.50.300">
    <property type="entry name" value="P-loop containing nucleotide triphosphate hydrolases"/>
    <property type="match status" value="1"/>
</dbReference>
<evidence type="ECO:0000259" key="5">
    <source>
        <dbReference type="Pfam" id="PF00931"/>
    </source>
</evidence>
<gene>
    <name evidence="7" type="ORF">EWV80_15595</name>
</gene>
<name>A0A552DHK4_MICAE</name>
<dbReference type="PANTHER" id="PTHR45641">
    <property type="entry name" value="TETRATRICOPEPTIDE REPEAT PROTEIN (AFU_ORTHOLOGUE AFUA_6G03870)"/>
    <property type="match status" value="1"/>
</dbReference>
<protein>
    <submittedName>
        <fullName evidence="7">Tetratricopeptide repeat protein</fullName>
    </submittedName>
</protein>
<dbReference type="SUPFAM" id="SSF52540">
    <property type="entry name" value="P-loop containing nucleoside triphosphate hydrolases"/>
    <property type="match status" value="1"/>
</dbReference>
<dbReference type="Pfam" id="PF25000">
    <property type="entry name" value="DUF7779"/>
    <property type="match status" value="1"/>
</dbReference>
<dbReference type="EMBL" id="SFBK01000206">
    <property type="protein sequence ID" value="TRU21654.1"/>
    <property type="molecule type" value="Genomic_DNA"/>
</dbReference>
<feature type="repeat" description="TPR" evidence="3">
    <location>
        <begin position="1038"/>
        <end position="1071"/>
    </location>
</feature>
<dbReference type="SUPFAM" id="SSF48452">
    <property type="entry name" value="TPR-like"/>
    <property type="match status" value="3"/>
</dbReference>